<reference evidence="1" key="1">
    <citation type="submission" date="2021-08" db="EMBL/GenBank/DDBJ databases">
        <title>The first chromosome-level gecko genome reveals the dynamic sex chromosomes of Neotropical dwarf geckos (Sphaerodactylidae: Sphaerodactylus).</title>
        <authorList>
            <person name="Pinto B.J."/>
            <person name="Keating S.E."/>
            <person name="Gamble T."/>
        </authorList>
    </citation>
    <scope>NUCLEOTIDE SEQUENCE</scope>
    <source>
        <strain evidence="1">TG3544</strain>
    </source>
</reference>
<proteinExistence type="predicted"/>
<evidence type="ECO:0000313" key="2">
    <source>
        <dbReference type="Proteomes" id="UP000827872"/>
    </source>
</evidence>
<dbReference type="EMBL" id="CM037626">
    <property type="protein sequence ID" value="KAH8012264.1"/>
    <property type="molecule type" value="Genomic_DNA"/>
</dbReference>
<sequence>MDKALMLFLFVTFFGGCDAQVTMTQPPSMSASIGETVKIACRRSSGGISDYYNSWYQQKPGSAPILLIFEQSSRASGISDRFSGCDAQVTMTQPPSVSASIGETVRISCSRSSGGISGYYNSCYQQKPGSAPMLLIYTDDDRASGISDRFSGSLDKSANAAILTISNVQVHDEADYYCLTYYGSMQYTMIQPHGEVRQKPCCSRCALPWLCLAEAPVESPVTSLVSEMQKVMMTPKNLCLAVHHAEWMRNRVRV</sequence>
<accession>A0ACB8FYB9</accession>
<keyword evidence="2" id="KW-1185">Reference proteome</keyword>
<dbReference type="Proteomes" id="UP000827872">
    <property type="component" value="Linkage Group LG13"/>
</dbReference>
<evidence type="ECO:0000313" key="1">
    <source>
        <dbReference type="EMBL" id="KAH8012264.1"/>
    </source>
</evidence>
<organism evidence="1 2">
    <name type="scientific">Sphaerodactylus townsendi</name>
    <dbReference type="NCBI Taxonomy" id="933632"/>
    <lineage>
        <taxon>Eukaryota</taxon>
        <taxon>Metazoa</taxon>
        <taxon>Chordata</taxon>
        <taxon>Craniata</taxon>
        <taxon>Vertebrata</taxon>
        <taxon>Euteleostomi</taxon>
        <taxon>Lepidosauria</taxon>
        <taxon>Squamata</taxon>
        <taxon>Bifurcata</taxon>
        <taxon>Gekkota</taxon>
        <taxon>Sphaerodactylidae</taxon>
        <taxon>Sphaerodactylus</taxon>
    </lineage>
</organism>
<name>A0ACB8FYB9_9SAUR</name>
<protein>
    <submittedName>
        <fullName evidence="1">Uncharacterized protein</fullName>
    </submittedName>
</protein>
<comment type="caution">
    <text evidence="1">The sequence shown here is derived from an EMBL/GenBank/DDBJ whole genome shotgun (WGS) entry which is preliminary data.</text>
</comment>
<gene>
    <name evidence="1" type="ORF">K3G42_015998</name>
</gene>